<name>A0A7W8YU77_9SPHI</name>
<sequence length="403" mass="45384">MVNKKRINILLQQFADGEISRAAYEELIVHFKLAGNDDEIFKAMDEVWRNTNADELDSQVDEVKFYQGLVNSKAFKKGKAAYRLNGWMRYAAAAAAVVILYFGIYFYRNQKNSNENNFAKHDILPGGNKATLTLADGRVIDLNHVNNGELAYQSGISIHKTGNGQLIYSIKSKNNQHSPVDELTYNTIATPRAGQYQVNLPDGSRVWLNSESSIKFPVQFSKAERRVELSGEAYFEVAKVYKNLKSSGDRLPFLVSSENQTVEVLGTHFNVNAYPGERVTRTTLLEGAVKVFADKVHSPSYLKPNQQAVLIGRTIVVSTADVEEAMAWKNGLFIFNKQSLGDIMKQVERWYNVDVVFSDEALKQEEFNGTTSRFKNISQLLEVLESTGSVHFKIEGRRIVAMK</sequence>
<evidence type="ECO:0000313" key="4">
    <source>
        <dbReference type="EMBL" id="MBB5621869.1"/>
    </source>
</evidence>
<proteinExistence type="predicted"/>
<dbReference type="PANTHER" id="PTHR30273">
    <property type="entry name" value="PERIPLASMIC SIGNAL SENSOR AND SIGMA FACTOR ACTIVATOR FECR-RELATED"/>
    <property type="match status" value="1"/>
</dbReference>
<dbReference type="InterPro" id="IPR006860">
    <property type="entry name" value="FecR"/>
</dbReference>
<evidence type="ECO:0000259" key="3">
    <source>
        <dbReference type="Pfam" id="PF16344"/>
    </source>
</evidence>
<dbReference type="RefSeq" id="WP_183867808.1">
    <property type="nucleotide sequence ID" value="NZ_JACHCF010000006.1"/>
</dbReference>
<evidence type="ECO:0000259" key="2">
    <source>
        <dbReference type="Pfam" id="PF04773"/>
    </source>
</evidence>
<dbReference type="AlphaFoldDB" id="A0A7W8YU77"/>
<reference evidence="4 5" key="1">
    <citation type="submission" date="2020-08" db="EMBL/GenBank/DDBJ databases">
        <title>Genomic Encyclopedia of Type Strains, Phase IV (KMG-V): Genome sequencing to study the core and pangenomes of soil and plant-associated prokaryotes.</title>
        <authorList>
            <person name="Whitman W."/>
        </authorList>
    </citation>
    <scope>NUCLEOTIDE SEQUENCE [LARGE SCALE GENOMIC DNA]</scope>
    <source>
        <strain evidence="4 5">MP7CTX6</strain>
    </source>
</reference>
<dbReference type="InterPro" id="IPR012373">
    <property type="entry name" value="Ferrdict_sens_TM"/>
</dbReference>
<evidence type="ECO:0000313" key="5">
    <source>
        <dbReference type="Proteomes" id="UP000537718"/>
    </source>
</evidence>
<comment type="caution">
    <text evidence="4">The sequence shown here is derived from an EMBL/GenBank/DDBJ whole genome shotgun (WGS) entry which is preliminary data.</text>
</comment>
<dbReference type="GO" id="GO:0016989">
    <property type="term" value="F:sigma factor antagonist activity"/>
    <property type="evidence" value="ECO:0007669"/>
    <property type="project" value="TreeGrafter"/>
</dbReference>
<dbReference type="PANTHER" id="PTHR30273:SF2">
    <property type="entry name" value="PROTEIN FECR"/>
    <property type="match status" value="1"/>
</dbReference>
<evidence type="ECO:0000256" key="1">
    <source>
        <dbReference type="SAM" id="Phobius"/>
    </source>
</evidence>
<feature type="domain" description="FecR protein" evidence="2">
    <location>
        <begin position="187"/>
        <end position="290"/>
    </location>
</feature>
<protein>
    <submittedName>
        <fullName evidence="4">Ferric-dicitrate binding protein FerR (Iron transport regulator)</fullName>
    </submittedName>
</protein>
<keyword evidence="1" id="KW-0812">Transmembrane</keyword>
<dbReference type="Proteomes" id="UP000537718">
    <property type="component" value="Unassembled WGS sequence"/>
</dbReference>
<accession>A0A7W8YU77</accession>
<dbReference type="Pfam" id="PF16344">
    <property type="entry name" value="FecR_C"/>
    <property type="match status" value="1"/>
</dbReference>
<dbReference type="InterPro" id="IPR032508">
    <property type="entry name" value="FecR_C"/>
</dbReference>
<dbReference type="EMBL" id="JACHCF010000006">
    <property type="protein sequence ID" value="MBB5621869.1"/>
    <property type="molecule type" value="Genomic_DNA"/>
</dbReference>
<organism evidence="4 5">
    <name type="scientific">Pedobacter cryoconitis</name>
    <dbReference type="NCBI Taxonomy" id="188932"/>
    <lineage>
        <taxon>Bacteria</taxon>
        <taxon>Pseudomonadati</taxon>
        <taxon>Bacteroidota</taxon>
        <taxon>Sphingobacteriia</taxon>
        <taxon>Sphingobacteriales</taxon>
        <taxon>Sphingobacteriaceae</taxon>
        <taxon>Pedobacter</taxon>
    </lineage>
</organism>
<feature type="transmembrane region" description="Helical" evidence="1">
    <location>
        <begin position="87"/>
        <end position="107"/>
    </location>
</feature>
<dbReference type="Gene3D" id="2.60.120.1440">
    <property type="match status" value="1"/>
</dbReference>
<dbReference type="Gene3D" id="3.55.50.30">
    <property type="match status" value="1"/>
</dbReference>
<feature type="domain" description="Protein FecR C-terminal" evidence="3">
    <location>
        <begin position="333"/>
        <end position="400"/>
    </location>
</feature>
<dbReference type="Pfam" id="PF04773">
    <property type="entry name" value="FecR"/>
    <property type="match status" value="1"/>
</dbReference>
<keyword evidence="1" id="KW-0472">Membrane</keyword>
<keyword evidence="1" id="KW-1133">Transmembrane helix</keyword>
<gene>
    <name evidence="4" type="ORF">HDE69_002932</name>
</gene>